<organism evidence="2 3">
    <name type="scientific">Alkalibaculum bacchi</name>
    <dbReference type="NCBI Taxonomy" id="645887"/>
    <lineage>
        <taxon>Bacteria</taxon>
        <taxon>Bacillati</taxon>
        <taxon>Bacillota</taxon>
        <taxon>Clostridia</taxon>
        <taxon>Eubacteriales</taxon>
        <taxon>Eubacteriaceae</taxon>
        <taxon>Alkalibaculum</taxon>
    </lineage>
</organism>
<proteinExistence type="predicted"/>
<feature type="domain" description="DUF6873" evidence="1">
    <location>
        <begin position="4"/>
        <end position="232"/>
    </location>
</feature>
<evidence type="ECO:0000313" key="3">
    <source>
        <dbReference type="Proteomes" id="UP000253490"/>
    </source>
</evidence>
<evidence type="ECO:0000313" key="2">
    <source>
        <dbReference type="EMBL" id="RBP65405.1"/>
    </source>
</evidence>
<comment type="caution">
    <text evidence="2">The sequence shown here is derived from an EMBL/GenBank/DDBJ whole genome shotgun (WGS) entry which is preliminary data.</text>
</comment>
<accession>A0A366I9L0</accession>
<keyword evidence="3" id="KW-1185">Reference proteome</keyword>
<protein>
    <recommendedName>
        <fullName evidence="1">DUF6873 domain-containing protein</fullName>
    </recommendedName>
</protein>
<evidence type="ECO:0000259" key="1">
    <source>
        <dbReference type="Pfam" id="PF21778"/>
    </source>
</evidence>
<gene>
    <name evidence="2" type="ORF">DES36_107147</name>
</gene>
<dbReference type="EMBL" id="QNRX01000007">
    <property type="protein sequence ID" value="RBP65405.1"/>
    <property type="molecule type" value="Genomic_DNA"/>
</dbReference>
<dbReference type="InterPro" id="IPR049238">
    <property type="entry name" value="DUF6873"/>
</dbReference>
<dbReference type="RefSeq" id="WP_113920518.1">
    <property type="nucleotide sequence ID" value="NZ_QNRX01000007.1"/>
</dbReference>
<sequence length="235" mass="26651">MKCIVSEDISQESYYSLLQFSKDFMFIRKYENLYRGIDSHADLQCFPLEDNVVVVHPEIHPKTIEEAKTMGIDFLYGKTKLEKKYPKDIPYNVARIGKNVLHYIEYMDPIVKMELESRKYNFINVKQGYTRCSVLSLGNHSIITADEGIAKEIRENSIDVLLIQGGHIDLPGFNTGFIGGACGVIQEKGIVLFNGDIALHPDYIKICSLLKAKGYDYKCLNHGPLTDVGSIFFLP</sequence>
<dbReference type="AlphaFoldDB" id="A0A366I9L0"/>
<reference evidence="2 3" key="1">
    <citation type="submission" date="2018-06" db="EMBL/GenBank/DDBJ databases">
        <title>Genomic Encyclopedia of Type Strains, Phase IV (KMG-IV): sequencing the most valuable type-strain genomes for metagenomic binning, comparative biology and taxonomic classification.</title>
        <authorList>
            <person name="Goeker M."/>
        </authorList>
    </citation>
    <scope>NUCLEOTIDE SEQUENCE [LARGE SCALE GENOMIC DNA]</scope>
    <source>
        <strain evidence="2 3">DSM 22112</strain>
    </source>
</reference>
<dbReference type="Proteomes" id="UP000253490">
    <property type="component" value="Unassembled WGS sequence"/>
</dbReference>
<dbReference type="Pfam" id="PF21778">
    <property type="entry name" value="DUF6873"/>
    <property type="match status" value="1"/>
</dbReference>
<dbReference type="OrthoDB" id="1753686at2"/>
<name>A0A366I9L0_9FIRM</name>